<gene>
    <name evidence="5" type="ORF">NAEGRDRAFT_61270</name>
</gene>
<dbReference type="Proteomes" id="UP000006671">
    <property type="component" value="Unassembled WGS sequence"/>
</dbReference>
<proteinExistence type="predicted"/>
<reference evidence="5 6" key="1">
    <citation type="journal article" date="2010" name="Cell">
        <title>The genome of Naegleria gruberi illuminates early eukaryotic versatility.</title>
        <authorList>
            <person name="Fritz-Laylin L.K."/>
            <person name="Prochnik S.E."/>
            <person name="Ginger M.L."/>
            <person name="Dacks J.B."/>
            <person name="Carpenter M.L."/>
            <person name="Field M.C."/>
            <person name="Kuo A."/>
            <person name="Paredez A."/>
            <person name="Chapman J."/>
            <person name="Pham J."/>
            <person name="Shu S."/>
            <person name="Neupane R."/>
            <person name="Cipriano M."/>
            <person name="Mancuso J."/>
            <person name="Tu H."/>
            <person name="Salamov A."/>
            <person name="Lindquist E."/>
            <person name="Shapiro H."/>
            <person name="Lucas S."/>
            <person name="Grigoriev I.V."/>
            <person name="Cande W.Z."/>
            <person name="Fulton C."/>
            <person name="Rokhsar D.S."/>
            <person name="Dawson S.C."/>
        </authorList>
    </citation>
    <scope>NUCLEOTIDE SEQUENCE [LARGE SCALE GENOMIC DNA]</scope>
    <source>
        <strain evidence="5 6">NEG-M</strain>
    </source>
</reference>
<protein>
    <submittedName>
        <fullName evidence="5">Predicted protein</fullName>
    </submittedName>
</protein>
<dbReference type="KEGG" id="ngr:NAEGRDRAFT_61270"/>
<dbReference type="eggNOG" id="ENOG502QW2T">
    <property type="taxonomic scope" value="Eukaryota"/>
</dbReference>
<feature type="coiled-coil region" evidence="3">
    <location>
        <begin position="119"/>
        <end position="150"/>
    </location>
</feature>
<evidence type="ECO:0000259" key="4">
    <source>
        <dbReference type="PROSITE" id="PS50188"/>
    </source>
</evidence>
<evidence type="ECO:0000256" key="1">
    <source>
        <dbReference type="ARBA" id="ARBA00004123"/>
    </source>
</evidence>
<dbReference type="OrthoDB" id="5821166at2759"/>
<keyword evidence="3" id="KW-0175">Coiled coil</keyword>
<evidence type="ECO:0000256" key="2">
    <source>
        <dbReference type="ARBA" id="ARBA00023242"/>
    </source>
</evidence>
<evidence type="ECO:0000313" key="6">
    <source>
        <dbReference type="Proteomes" id="UP000006671"/>
    </source>
</evidence>
<dbReference type="PANTHER" id="PTHR10598:SF0">
    <property type="entry name" value="SET1_ASH2 HISTONE METHYLTRANSFERASE COMPLEX SUBUNIT ASH2"/>
    <property type="match status" value="1"/>
</dbReference>
<dbReference type="STRING" id="5762.D2UXX3"/>
<dbReference type="OMA" id="AACLYST"/>
<dbReference type="InterPro" id="IPR001870">
    <property type="entry name" value="B30.2/SPRY"/>
</dbReference>
<name>D2UXX3_NAEGR</name>
<accession>D2UXX3</accession>
<dbReference type="PROSITE" id="PS50188">
    <property type="entry name" value="B302_SPRY"/>
    <property type="match status" value="1"/>
</dbReference>
<dbReference type="InterPro" id="IPR037353">
    <property type="entry name" value="ASH2"/>
</dbReference>
<feature type="domain" description="B30.2/SPRY" evidence="4">
    <location>
        <begin position="507"/>
        <end position="716"/>
    </location>
</feature>
<dbReference type="RefSeq" id="XP_002683110.1">
    <property type="nucleotide sequence ID" value="XM_002683064.1"/>
</dbReference>
<dbReference type="InterPro" id="IPR013320">
    <property type="entry name" value="ConA-like_dom_sf"/>
</dbReference>
<dbReference type="EMBL" id="GG738845">
    <property type="protein sequence ID" value="EFC50366.1"/>
    <property type="molecule type" value="Genomic_DNA"/>
</dbReference>
<keyword evidence="6" id="KW-1185">Reference proteome</keyword>
<dbReference type="InterPro" id="IPR003877">
    <property type="entry name" value="SPRY_dom"/>
</dbReference>
<dbReference type="InterPro" id="IPR043136">
    <property type="entry name" value="B30.2/SPRY_sf"/>
</dbReference>
<dbReference type="InParanoid" id="D2UXX3"/>
<dbReference type="GO" id="GO:0048188">
    <property type="term" value="C:Set1C/COMPASS complex"/>
    <property type="evidence" value="ECO:0007669"/>
    <property type="project" value="InterPro"/>
</dbReference>
<dbReference type="PANTHER" id="PTHR10598">
    <property type="entry name" value="SET1/ASH2 HISTONE METHYLTRANSFERASE COMPLEX SUBUNIT ASH2"/>
    <property type="match status" value="1"/>
</dbReference>
<dbReference type="GO" id="GO:0000976">
    <property type="term" value="F:transcription cis-regulatory region binding"/>
    <property type="evidence" value="ECO:0007669"/>
    <property type="project" value="TreeGrafter"/>
</dbReference>
<evidence type="ECO:0000256" key="3">
    <source>
        <dbReference type="SAM" id="Coils"/>
    </source>
</evidence>
<organism evidence="6">
    <name type="scientific">Naegleria gruberi</name>
    <name type="common">Amoeba</name>
    <dbReference type="NCBI Taxonomy" id="5762"/>
    <lineage>
        <taxon>Eukaryota</taxon>
        <taxon>Discoba</taxon>
        <taxon>Heterolobosea</taxon>
        <taxon>Tetramitia</taxon>
        <taxon>Eutetramitia</taxon>
        <taxon>Vahlkampfiidae</taxon>
        <taxon>Naegleria</taxon>
    </lineage>
</organism>
<dbReference type="SUPFAM" id="SSF49899">
    <property type="entry name" value="Concanavalin A-like lectins/glucanases"/>
    <property type="match status" value="1"/>
</dbReference>
<dbReference type="VEuPathDB" id="AmoebaDB:NAEGRDRAFT_61270"/>
<dbReference type="Pfam" id="PF00622">
    <property type="entry name" value="SPRY"/>
    <property type="match status" value="1"/>
</dbReference>
<dbReference type="GeneID" id="8863818"/>
<keyword evidence="2" id="KW-0539">Nucleus</keyword>
<feature type="coiled-coil region" evidence="3">
    <location>
        <begin position="280"/>
        <end position="329"/>
    </location>
</feature>
<comment type="subcellular location">
    <subcellularLocation>
        <location evidence="1">Nucleus</location>
    </subcellularLocation>
</comment>
<evidence type="ECO:0000313" key="5">
    <source>
        <dbReference type="EMBL" id="EFC50366.1"/>
    </source>
</evidence>
<dbReference type="AlphaFoldDB" id="D2UXX3"/>
<sequence>MKKQHHAYTLRCDDKYHRLDINIVISHKFLEHNKKSCLEHPLRHEFCIEEDKFLLFMEHRGRINDDDEKRSTVSELIQEYREERKKNPSLFNKADVDGNLLRDRLAALKEMGLRYQILYTEISEEIEKIKEEMEKEKTEEEKLIRIKKQREKKVVNSKLPINRQQTIIYSSEQRIQFSPKVEITVSGKNFGPTVLTSREKYLADTSPVLMKILEETLEKQNESEEKFKQISFHELDKQYKDFKLYDCFHPDTFKKFILFAENPNLKQKYHSILERQTEVNTENENNISEAIKRLQEVKENHLKRFEENISRYKNELEQTLEKCKEFDMEKLRLLYEVHKYNELEKVDSLLEARKKDIEAFFEEEEKKTKELYAKQQTSRRTQISGDLVKCEKLLSEIFPSETIVPLLILSDILEVTELKNYCIQAVTEKFGEHVYKEALGSRIMAETMTQILSQLPVEKLKELKTTYGFHFQRSAVEKEIDYRKGMFADEYREKSVEELMLFLKRGVVFPDVLMAELEKRKEKKPYVSLNTERCSPFLLIDDDYLTVHLKGQKRYSCVHASHSLNFQGWAKWYFEVSIEQFDESFGSSISIGWDVERTGWDGPIIGLTPGYRSQFGYSWQSDGLLHFYGKGMFIGTKFVAGDVIGCGINQIKKKLTFYKNGEKITLIKKESNRRVQEIKYITIQDESYELFPAACLYSTKKNSDCTVRFNFTGPFIGQPKHYEAYGSERQILKQQKQIKQALQLN</sequence>
<dbReference type="Gene3D" id="2.60.120.920">
    <property type="match status" value="1"/>
</dbReference>